<name>A0A6C0IT56_9ZZZZ</name>
<keyword evidence="9" id="KW-0233">DNA recombination</keyword>
<evidence type="ECO:0000256" key="8">
    <source>
        <dbReference type="ARBA" id="ARBA00022842"/>
    </source>
</evidence>
<evidence type="ECO:0000256" key="6">
    <source>
        <dbReference type="ARBA" id="ARBA00022763"/>
    </source>
</evidence>
<evidence type="ECO:0000256" key="10">
    <source>
        <dbReference type="ARBA" id="ARBA00023204"/>
    </source>
</evidence>
<comment type="similarity">
    <text evidence="2">Belongs to the XPF family.</text>
</comment>
<feature type="domain" description="ERCC4" evidence="11">
    <location>
        <begin position="2"/>
        <end position="97"/>
    </location>
</feature>
<evidence type="ECO:0000256" key="4">
    <source>
        <dbReference type="ARBA" id="ARBA00022723"/>
    </source>
</evidence>
<dbReference type="Pfam" id="PF02732">
    <property type="entry name" value="ERCC4"/>
    <property type="match status" value="1"/>
</dbReference>
<keyword evidence="10" id="KW-0234">DNA repair</keyword>
<proteinExistence type="inferred from homology"/>
<evidence type="ECO:0000256" key="2">
    <source>
        <dbReference type="ARBA" id="ARBA00010015"/>
    </source>
</evidence>
<sequence length="281" mass="31880">MIIKIDTRETEIYKRCQVILSSNPKFKDIQLVSETLPLGDMIIHDETNAYDCLIVERKSLSDLGASIKDGRYEEQSYRLNGLEHHNHNIIYLIEGDLERFNTFKERIDKQTLYSAMISIQYFKGFSVMRTNGLDETAHMCCSMAYKIAGGLKAGKKPYYLNKQEKKEQEKKQEDKDMVESSENILEQIGSKEKDYCSVIKKVKKDNVTSENIGEIMLCQIPGVSSTSALAILAKFKTLPNLIQSIQTDPDCLANICTTDANGKSRKISKTAIATIVQYLHL</sequence>
<dbReference type="GO" id="GO:0031573">
    <property type="term" value="P:mitotic intra-S DNA damage checkpoint signaling"/>
    <property type="evidence" value="ECO:0007669"/>
    <property type="project" value="TreeGrafter"/>
</dbReference>
<keyword evidence="6" id="KW-0227">DNA damage</keyword>
<dbReference type="SMART" id="SM00891">
    <property type="entry name" value="ERCC4"/>
    <property type="match status" value="1"/>
</dbReference>
<dbReference type="InterPro" id="IPR011335">
    <property type="entry name" value="Restrct_endonuc-II-like"/>
</dbReference>
<dbReference type="EMBL" id="MN740245">
    <property type="protein sequence ID" value="QHT95695.1"/>
    <property type="molecule type" value="Genomic_DNA"/>
</dbReference>
<evidence type="ECO:0000256" key="9">
    <source>
        <dbReference type="ARBA" id="ARBA00023172"/>
    </source>
</evidence>
<evidence type="ECO:0000256" key="3">
    <source>
        <dbReference type="ARBA" id="ARBA00022722"/>
    </source>
</evidence>
<dbReference type="InterPro" id="IPR042530">
    <property type="entry name" value="EME1/EME2_C"/>
</dbReference>
<dbReference type="GO" id="GO:0005634">
    <property type="term" value="C:nucleus"/>
    <property type="evidence" value="ECO:0007669"/>
    <property type="project" value="TreeGrafter"/>
</dbReference>
<dbReference type="PANTHER" id="PTHR13451">
    <property type="entry name" value="CLASS II CROSSOVER JUNCTION ENDONUCLEASE MUS81"/>
    <property type="match status" value="1"/>
</dbReference>
<dbReference type="GO" id="GO:0000727">
    <property type="term" value="P:double-strand break repair via break-induced replication"/>
    <property type="evidence" value="ECO:0007669"/>
    <property type="project" value="TreeGrafter"/>
</dbReference>
<keyword evidence="3" id="KW-0540">Nuclease</keyword>
<evidence type="ECO:0000259" key="11">
    <source>
        <dbReference type="SMART" id="SM00891"/>
    </source>
</evidence>
<dbReference type="PANTHER" id="PTHR13451:SF0">
    <property type="entry name" value="CROSSOVER JUNCTION ENDONUCLEASE MUS81"/>
    <property type="match status" value="1"/>
</dbReference>
<keyword evidence="5" id="KW-0255">Endonuclease</keyword>
<evidence type="ECO:0000256" key="5">
    <source>
        <dbReference type="ARBA" id="ARBA00022759"/>
    </source>
</evidence>
<evidence type="ECO:0000256" key="1">
    <source>
        <dbReference type="ARBA" id="ARBA00001946"/>
    </source>
</evidence>
<protein>
    <recommendedName>
        <fullName evidence="11">ERCC4 domain-containing protein</fullName>
    </recommendedName>
</protein>
<organism evidence="12">
    <name type="scientific">viral metagenome</name>
    <dbReference type="NCBI Taxonomy" id="1070528"/>
    <lineage>
        <taxon>unclassified sequences</taxon>
        <taxon>metagenomes</taxon>
        <taxon>organismal metagenomes</taxon>
    </lineage>
</organism>
<keyword evidence="4" id="KW-0479">Metal-binding</keyword>
<dbReference type="AlphaFoldDB" id="A0A6C0IT56"/>
<dbReference type="GO" id="GO:0048257">
    <property type="term" value="F:3'-flap endonuclease activity"/>
    <property type="evidence" value="ECO:0007669"/>
    <property type="project" value="TreeGrafter"/>
</dbReference>
<dbReference type="GO" id="GO:0046872">
    <property type="term" value="F:metal ion binding"/>
    <property type="evidence" value="ECO:0007669"/>
    <property type="project" value="UniProtKB-KW"/>
</dbReference>
<reference evidence="12" key="1">
    <citation type="journal article" date="2020" name="Nature">
        <title>Giant virus diversity and host interactions through global metagenomics.</title>
        <authorList>
            <person name="Schulz F."/>
            <person name="Roux S."/>
            <person name="Paez-Espino D."/>
            <person name="Jungbluth S."/>
            <person name="Walsh D.A."/>
            <person name="Denef V.J."/>
            <person name="McMahon K.D."/>
            <person name="Konstantinidis K.T."/>
            <person name="Eloe-Fadrosh E.A."/>
            <person name="Kyrpides N.C."/>
            <person name="Woyke T."/>
        </authorList>
    </citation>
    <scope>NUCLEOTIDE SEQUENCE</scope>
    <source>
        <strain evidence="12">GVMAG-M-3300024301-20</strain>
    </source>
</reference>
<dbReference type="GO" id="GO:0008821">
    <property type="term" value="F:crossover junction DNA endonuclease activity"/>
    <property type="evidence" value="ECO:0007669"/>
    <property type="project" value="InterPro"/>
</dbReference>
<dbReference type="GO" id="GO:0000712">
    <property type="term" value="P:resolution of meiotic recombination intermediates"/>
    <property type="evidence" value="ECO:0007669"/>
    <property type="project" value="TreeGrafter"/>
</dbReference>
<dbReference type="GO" id="GO:0003677">
    <property type="term" value="F:DNA binding"/>
    <property type="evidence" value="ECO:0007669"/>
    <property type="project" value="InterPro"/>
</dbReference>
<dbReference type="Gene3D" id="3.40.50.10130">
    <property type="match status" value="1"/>
</dbReference>
<dbReference type="GO" id="GO:0048476">
    <property type="term" value="C:Holliday junction resolvase complex"/>
    <property type="evidence" value="ECO:0007669"/>
    <property type="project" value="TreeGrafter"/>
</dbReference>
<dbReference type="Gene3D" id="1.10.150.670">
    <property type="entry name" value="Crossover junction endonuclease EME1, DNA-binding domain"/>
    <property type="match status" value="1"/>
</dbReference>
<accession>A0A6C0IT56</accession>
<dbReference type="InterPro" id="IPR006166">
    <property type="entry name" value="ERCC4_domain"/>
</dbReference>
<keyword evidence="7" id="KW-0378">Hydrolase</keyword>
<dbReference type="GO" id="GO:0006308">
    <property type="term" value="P:DNA catabolic process"/>
    <property type="evidence" value="ECO:0007669"/>
    <property type="project" value="InterPro"/>
</dbReference>
<keyword evidence="8" id="KW-0460">Magnesium</keyword>
<comment type="cofactor">
    <cofactor evidence="1">
        <name>Mg(2+)</name>
        <dbReference type="ChEBI" id="CHEBI:18420"/>
    </cofactor>
</comment>
<dbReference type="InterPro" id="IPR033309">
    <property type="entry name" value="Mus81"/>
</dbReference>
<dbReference type="CDD" id="cd20074">
    <property type="entry name" value="XPF_nuclease_Mus81"/>
    <property type="match status" value="1"/>
</dbReference>
<dbReference type="InterPro" id="IPR047416">
    <property type="entry name" value="XPF_nuclease_Mus81"/>
</dbReference>
<evidence type="ECO:0000313" key="12">
    <source>
        <dbReference type="EMBL" id="QHT95695.1"/>
    </source>
</evidence>
<dbReference type="SUPFAM" id="SSF52980">
    <property type="entry name" value="Restriction endonuclease-like"/>
    <property type="match status" value="1"/>
</dbReference>
<evidence type="ECO:0000256" key="7">
    <source>
        <dbReference type="ARBA" id="ARBA00022801"/>
    </source>
</evidence>